<dbReference type="EMBL" id="CP008748">
    <property type="protein sequence ID" value="ASI53625.1"/>
    <property type="molecule type" value="Genomic_DNA"/>
</dbReference>
<protein>
    <submittedName>
        <fullName evidence="2">Isochorismatase</fullName>
    </submittedName>
</protein>
<proteinExistence type="predicted"/>
<dbReference type="RefSeq" id="WP_119863620.1">
    <property type="nucleotide sequence ID" value="NZ_CP008748.1"/>
</dbReference>
<keyword evidence="3" id="KW-1185">Reference proteome</keyword>
<sequence>MKQNKLIFVIDMLNGFCYEGNLASPHIANLVSKIKDYLETNKQHDNIFFCDAHSKDDIEMEQYPYHCLKNTSEAEIVKDLKPYVKTKIEKNTTNSFLVLNPEILSKYDEFIIAGCCTDICILQFGLNLKTYLNYIGHNKKVIIKSLLVDTFDTPSHNRDEYNKFALKLLQNAGIIIE</sequence>
<evidence type="ECO:0000313" key="3">
    <source>
        <dbReference type="Proteomes" id="UP000264882"/>
    </source>
</evidence>
<evidence type="ECO:0000259" key="1">
    <source>
        <dbReference type="Pfam" id="PF00857"/>
    </source>
</evidence>
<dbReference type="Pfam" id="PF00857">
    <property type="entry name" value="Isochorismatase"/>
    <property type="match status" value="1"/>
</dbReference>
<name>A0A4P1QFN4_9BACT</name>
<feature type="domain" description="Isochorismatase-like" evidence="1">
    <location>
        <begin position="6"/>
        <end position="124"/>
    </location>
</feature>
<dbReference type="AlphaFoldDB" id="A0A4P1QFN4"/>
<dbReference type="PANTHER" id="PTHR47297">
    <property type="match status" value="1"/>
</dbReference>
<dbReference type="Gene3D" id="3.40.50.850">
    <property type="entry name" value="Isochorismatase-like"/>
    <property type="match status" value="1"/>
</dbReference>
<dbReference type="InterPro" id="IPR036380">
    <property type="entry name" value="Isochorismatase-like_sf"/>
</dbReference>
<dbReference type="InterPro" id="IPR044717">
    <property type="entry name" value="NIC1"/>
</dbReference>
<evidence type="ECO:0000313" key="2">
    <source>
        <dbReference type="EMBL" id="ASI53625.1"/>
    </source>
</evidence>
<dbReference type="GO" id="GO:0008936">
    <property type="term" value="F:nicotinamidase activity"/>
    <property type="evidence" value="ECO:0007669"/>
    <property type="project" value="InterPro"/>
</dbReference>
<accession>A0A4P1QFN4</accession>
<dbReference type="PANTHER" id="PTHR47297:SF2">
    <property type="entry name" value="OS02G0606800 PROTEIN"/>
    <property type="match status" value="1"/>
</dbReference>
<reference evidence="2 3" key="1">
    <citation type="submission" date="2014-06" db="EMBL/GenBank/DDBJ databases">
        <title>The Whole Genome Sequence of Mycoplasma hyosynoviae strain ATCC 27095.</title>
        <authorList>
            <person name="Calcutt M.J."/>
            <person name="Foecking M.F."/>
        </authorList>
    </citation>
    <scope>NUCLEOTIDE SEQUENCE [LARGE SCALE GENOMIC DNA]</scope>
    <source>
        <strain evidence="2 3">M60</strain>
    </source>
</reference>
<dbReference type="SUPFAM" id="SSF52499">
    <property type="entry name" value="Isochorismatase-like hydrolases"/>
    <property type="match status" value="1"/>
</dbReference>
<dbReference type="GO" id="GO:0019365">
    <property type="term" value="P:pyridine nucleotide salvage"/>
    <property type="evidence" value="ECO:0007669"/>
    <property type="project" value="InterPro"/>
</dbReference>
<dbReference type="Proteomes" id="UP000264882">
    <property type="component" value="Chromosome"/>
</dbReference>
<organism evidence="2 3">
    <name type="scientific">Metamycoplasma hyosynoviae</name>
    <dbReference type="NCBI Taxonomy" id="29559"/>
    <lineage>
        <taxon>Bacteria</taxon>
        <taxon>Bacillati</taxon>
        <taxon>Mycoplasmatota</taxon>
        <taxon>Mycoplasmoidales</taxon>
        <taxon>Metamycoplasmataceae</taxon>
        <taxon>Metamycoplasma</taxon>
    </lineage>
</organism>
<gene>
    <name evidence="2" type="ORF">MHSN_00025</name>
</gene>
<dbReference type="KEGG" id="mhyv:MHSN_00025"/>
<dbReference type="InterPro" id="IPR000868">
    <property type="entry name" value="Isochorismatase-like_dom"/>
</dbReference>